<sequence length="165" mass="19220">MAVIGRLQKLERLFIGDLKHLYKFFLDCIDGYHYNCFARGDRFDLKNGIFAMLQAYSLKPKREAFFESHRKYVDFQLTIRGAECFMIGDIDDFIVKSPYDEEKDYTEYYSRKNTHKILSLPQNLCIFTPNDVHAGGLSNSHLNGKFVHKIVAKIPLNLIESTIIK</sequence>
<dbReference type="GO" id="GO:0005829">
    <property type="term" value="C:cytosol"/>
    <property type="evidence" value="ECO:0007669"/>
    <property type="project" value="TreeGrafter"/>
</dbReference>
<accession>A0A099TZG3</accession>
<dbReference type="InterPro" id="IPR004375">
    <property type="entry name" value="NanQ/TabA/YiaL"/>
</dbReference>
<evidence type="ECO:0000313" key="3">
    <source>
        <dbReference type="Proteomes" id="UP000029922"/>
    </source>
</evidence>
<protein>
    <submittedName>
        <fullName evidence="1">Flagellar motor-switch protein</fullName>
    </submittedName>
    <submittedName>
        <fullName evidence="2">YhcH/YjgK/YiaL family protein</fullName>
    </submittedName>
</protein>
<dbReference type="SUPFAM" id="SSF51197">
    <property type="entry name" value="Clavaminate synthase-like"/>
    <property type="match status" value="1"/>
</dbReference>
<dbReference type="InterPro" id="IPR037012">
    <property type="entry name" value="NanQ/TabA/YiaL_sf"/>
</dbReference>
<dbReference type="EMBL" id="UGJE01000002">
    <property type="protein sequence ID" value="STQ86492.1"/>
    <property type="molecule type" value="Genomic_DNA"/>
</dbReference>
<dbReference type="Proteomes" id="UP000255139">
    <property type="component" value="Unassembled WGS sequence"/>
</dbReference>
<dbReference type="RefSeq" id="WP_034558369.1">
    <property type="nucleotide sequence ID" value="NZ_FZML01000056.1"/>
</dbReference>
<dbReference type="STRING" id="216.LS73_06280"/>
<dbReference type="PANTHER" id="PTHR34986:SF1">
    <property type="entry name" value="PROTEIN YIAL"/>
    <property type="match status" value="1"/>
</dbReference>
<dbReference type="Proteomes" id="UP000029922">
    <property type="component" value="Unassembled WGS sequence"/>
</dbReference>
<dbReference type="OrthoDB" id="6196468at2"/>
<dbReference type="EMBL" id="JRPD02000033">
    <property type="protein sequence ID" value="TLD98342.1"/>
    <property type="molecule type" value="Genomic_DNA"/>
</dbReference>
<dbReference type="PANTHER" id="PTHR34986">
    <property type="entry name" value="EVOLVED BETA-GALACTOSIDASE SUBUNIT BETA"/>
    <property type="match status" value="1"/>
</dbReference>
<keyword evidence="4" id="KW-1185">Reference proteome</keyword>
<keyword evidence="1" id="KW-0966">Cell projection</keyword>
<dbReference type="Pfam" id="PF04074">
    <property type="entry name" value="DUF386"/>
    <property type="match status" value="1"/>
</dbReference>
<reference evidence="1 4" key="2">
    <citation type="submission" date="2018-06" db="EMBL/GenBank/DDBJ databases">
        <authorList>
            <consortium name="Pathogen Informatics"/>
            <person name="Doyle S."/>
        </authorList>
    </citation>
    <scope>NUCLEOTIDE SEQUENCE [LARGE SCALE GENOMIC DNA]</scope>
    <source>
        <strain evidence="1 4">NCTC12714</strain>
    </source>
</reference>
<organism evidence="1 4">
    <name type="scientific">Helicobacter muridarum</name>
    <dbReference type="NCBI Taxonomy" id="216"/>
    <lineage>
        <taxon>Bacteria</taxon>
        <taxon>Pseudomonadati</taxon>
        <taxon>Campylobacterota</taxon>
        <taxon>Epsilonproteobacteria</taxon>
        <taxon>Campylobacterales</taxon>
        <taxon>Helicobacteraceae</taxon>
        <taxon>Helicobacter</taxon>
    </lineage>
</organism>
<name>A0A099TZG3_9HELI</name>
<dbReference type="NCBIfam" id="TIGR00022">
    <property type="entry name" value="YhcH/YjgK/YiaL family protein"/>
    <property type="match status" value="1"/>
</dbReference>
<dbReference type="AlphaFoldDB" id="A0A099TZG3"/>
<keyword evidence="1" id="KW-0282">Flagellum</keyword>
<proteinExistence type="predicted"/>
<reference evidence="2 3" key="1">
    <citation type="journal article" date="2014" name="Genome Announc.">
        <title>Draft genome sequences of eight enterohepatic helicobacter species isolated from both laboratory and wild rodents.</title>
        <authorList>
            <person name="Sheh A."/>
            <person name="Shen Z."/>
            <person name="Fox J.G."/>
        </authorList>
    </citation>
    <scope>NUCLEOTIDE SEQUENCE [LARGE SCALE GENOMIC DNA]</scope>
    <source>
        <strain evidence="2 3">ST1</strain>
    </source>
</reference>
<evidence type="ECO:0000313" key="1">
    <source>
        <dbReference type="EMBL" id="STQ86492.1"/>
    </source>
</evidence>
<evidence type="ECO:0000313" key="4">
    <source>
        <dbReference type="Proteomes" id="UP000255139"/>
    </source>
</evidence>
<dbReference type="Gene3D" id="2.60.120.370">
    <property type="entry name" value="YhcH/YjgK/YiaL"/>
    <property type="match status" value="1"/>
</dbReference>
<gene>
    <name evidence="1" type="primary">fliM2</name>
    <name evidence="2" type="ORF">LS73_009070</name>
    <name evidence="1" type="ORF">NCTC12714_01299</name>
</gene>
<evidence type="ECO:0000313" key="2">
    <source>
        <dbReference type="EMBL" id="TLD98342.1"/>
    </source>
</evidence>
<keyword evidence="1" id="KW-0969">Cilium</keyword>